<keyword evidence="1" id="KW-0812">Transmembrane</keyword>
<dbReference type="AlphaFoldDB" id="A0A6B9VBQ4"/>
<gene>
    <name evidence="2" type="ORF">DS421_19g662780</name>
</gene>
<keyword evidence="1" id="KW-1133">Transmembrane helix</keyword>
<keyword evidence="1" id="KW-0472">Membrane</keyword>
<organism evidence="2 3">
    <name type="scientific">Arachis hypogaea</name>
    <name type="common">Peanut</name>
    <dbReference type="NCBI Taxonomy" id="3818"/>
    <lineage>
        <taxon>Eukaryota</taxon>
        <taxon>Viridiplantae</taxon>
        <taxon>Streptophyta</taxon>
        <taxon>Embryophyta</taxon>
        <taxon>Tracheophyta</taxon>
        <taxon>Spermatophyta</taxon>
        <taxon>Magnoliopsida</taxon>
        <taxon>eudicotyledons</taxon>
        <taxon>Gunneridae</taxon>
        <taxon>Pentapetalae</taxon>
        <taxon>rosids</taxon>
        <taxon>fabids</taxon>
        <taxon>Fabales</taxon>
        <taxon>Fabaceae</taxon>
        <taxon>Papilionoideae</taxon>
        <taxon>50 kb inversion clade</taxon>
        <taxon>dalbergioids sensu lato</taxon>
        <taxon>Dalbergieae</taxon>
        <taxon>Pterocarpus clade</taxon>
        <taxon>Arachis</taxon>
    </lineage>
</organism>
<evidence type="ECO:0000313" key="2">
    <source>
        <dbReference type="EMBL" id="QHN78607.1"/>
    </source>
</evidence>
<reference evidence="2 3" key="1">
    <citation type="submission" date="2020-01" db="EMBL/GenBank/DDBJ databases">
        <title>Genome sequence of Arachis hypogaea, cultivar Shitouqi.</title>
        <authorList>
            <person name="Zhuang W."/>
            <person name="Chen H."/>
            <person name="Varshney R."/>
            <person name="Wang D."/>
            <person name="Ming R."/>
        </authorList>
    </citation>
    <scope>NUCLEOTIDE SEQUENCE [LARGE SCALE GENOMIC DNA]</scope>
    <source>
        <tissue evidence="2">Young leaf</tissue>
    </source>
</reference>
<feature type="transmembrane region" description="Helical" evidence="1">
    <location>
        <begin position="66"/>
        <end position="90"/>
    </location>
</feature>
<dbReference type="Proteomes" id="UP000464620">
    <property type="component" value="Chromosome B09"/>
</dbReference>
<proteinExistence type="predicted"/>
<protein>
    <submittedName>
        <fullName evidence="2">Uncharacterized protein</fullName>
    </submittedName>
</protein>
<evidence type="ECO:0000313" key="3">
    <source>
        <dbReference type="Proteomes" id="UP000464620"/>
    </source>
</evidence>
<name>A0A6B9VBQ4_ARAHY</name>
<evidence type="ECO:0000256" key="1">
    <source>
        <dbReference type="SAM" id="Phobius"/>
    </source>
</evidence>
<accession>A0A6B9VBQ4</accession>
<feature type="transmembrane region" description="Helical" evidence="1">
    <location>
        <begin position="38"/>
        <end position="59"/>
    </location>
</feature>
<dbReference type="EMBL" id="CP031001">
    <property type="protein sequence ID" value="QHN78607.1"/>
    <property type="molecule type" value="Genomic_DNA"/>
</dbReference>
<sequence>MPLGILVCCISKFAIGLKSDFVIVTLPSKDKNCIFHPFSLFCTLSRTFLNLSLSFLWLVNIAPRYLLMLVFSSYLFNPIIWFLSSLFTLLEKITKVLASLIFNPDTSQNVFMQLFTSFIWLSDTSANISKSSANKRCHIFGPSLPTHIGLHISFSTFSSMR</sequence>